<organism evidence="1">
    <name type="scientific">Hexamita inflata</name>
    <dbReference type="NCBI Taxonomy" id="28002"/>
    <lineage>
        <taxon>Eukaryota</taxon>
        <taxon>Metamonada</taxon>
        <taxon>Diplomonadida</taxon>
        <taxon>Hexamitidae</taxon>
        <taxon>Hexamitinae</taxon>
        <taxon>Hexamita</taxon>
    </lineage>
</organism>
<reference evidence="1" key="1">
    <citation type="submission" date="2023-06" db="EMBL/GenBank/DDBJ databases">
        <authorList>
            <person name="Kurt Z."/>
        </authorList>
    </citation>
    <scope>NUCLEOTIDE SEQUENCE</scope>
</reference>
<evidence type="ECO:0000313" key="1">
    <source>
        <dbReference type="EMBL" id="CAI9927871.1"/>
    </source>
</evidence>
<evidence type="ECO:0000313" key="3">
    <source>
        <dbReference type="Proteomes" id="UP001642409"/>
    </source>
</evidence>
<gene>
    <name evidence="1" type="ORF">HINF_LOCUS15516</name>
    <name evidence="2" type="ORF">HINF_LOCUS3326</name>
</gene>
<dbReference type="EMBL" id="CAXDID020000006">
    <property type="protein sequence ID" value="CAL5975426.1"/>
    <property type="molecule type" value="Genomic_DNA"/>
</dbReference>
<name>A0AA86NY46_9EUKA</name>
<accession>A0AA86NY46</accession>
<proteinExistence type="predicted"/>
<sequence>MTLVASTNILRLSEFKKQWNIRGVDIIFTDQNTINVSIIKEDTKTNFNMQDIFDIQLQTIDQCPQFKDKDINFQYFIILKTASKDIIFGSLSLTDDMNFIACLYLSFLFILAQKNQFYMKQICKMAQIDEVPLFNLENIQSQIVLIQKCAETLVKQYSYTQEPSSGKFTFTLQKVFYSVLIFLGVLSIQCVLQQPGLKPYDIMISEQFISPFALFQEKIYVNPNLIMSTMSSSFENRGDVSPNHQIIQCSLYDRIATFQQYLFLNYQNKALLTNIHLILPTFLSSVGPFVQATYKSMLCFRASTLISEQLQGAYDRTWQKITGSPTAQVSIKLVNVPSFILMPLNSQHFPKLENAKPTYNGMIRMVENAGLGYPLEITCVNEYSADLQEIDGQLVNGSLCGFCLLAFGVIIRQRFTKDVFKFFQLEITENPEKTGIQMLVAHSKDCDQIMDTYKVYLDFKIDIQTKKSIIKIHYEIIERNQFLPEQKRISLDYVYTPKQLKRESEDTFKGLSASANSLAGTKRLQKQMQRVCLNRSSYSAETQVMEEQVFTMTKNQIHINEIREIFYETQSWEVFMANHFLQQFSSQIRDYMNHQVLKELQNVGLQNKIKEIKEMKRQDDIVQEVSRKTSSLSIWRKSESRIQDQFVKSQDSLLKTIKMNLKQKQVLINLETIPSKFRLEVLINHTNEILQLVDQIPGYEQYVIQSSSMILAEKKDKTIFLNVICYDKDEQPERIPTNVSSQTAEKVVGAQLHNEYLVLMGLRALESTKSVWVDNADFVLNSISCLD</sequence>
<dbReference type="EMBL" id="CATOUU010000386">
    <property type="protein sequence ID" value="CAI9927871.1"/>
    <property type="molecule type" value="Genomic_DNA"/>
</dbReference>
<keyword evidence="3" id="KW-1185">Reference proteome</keyword>
<protein>
    <submittedName>
        <fullName evidence="1">Uncharacterized protein</fullName>
    </submittedName>
</protein>
<dbReference type="Proteomes" id="UP001642409">
    <property type="component" value="Unassembled WGS sequence"/>
</dbReference>
<reference evidence="2 3" key="2">
    <citation type="submission" date="2024-07" db="EMBL/GenBank/DDBJ databases">
        <authorList>
            <person name="Akdeniz Z."/>
        </authorList>
    </citation>
    <scope>NUCLEOTIDE SEQUENCE [LARGE SCALE GENOMIC DNA]</scope>
</reference>
<dbReference type="AlphaFoldDB" id="A0AA86NY46"/>
<comment type="caution">
    <text evidence="1">The sequence shown here is derived from an EMBL/GenBank/DDBJ whole genome shotgun (WGS) entry which is preliminary data.</text>
</comment>
<evidence type="ECO:0000313" key="2">
    <source>
        <dbReference type="EMBL" id="CAL5975426.1"/>
    </source>
</evidence>